<dbReference type="HOGENOM" id="CLU_024600_1_0_1"/>
<sequence length="252" mass="28959">MTLPLVGMEAVLSSNELQVVSEDAVFEFLLKWARAKYPDLEERRKVLSMRIARLIRFPYMTTPKLREVLICNDLDDNTASKLVLDALLFKSETPYHQHRYVHGRAYTSRPVKVIELEPPQCVVFLNLSRAECQALYPEGHVESQVFHLRGTGFYLSAKCSLDEQNSRGFALFLGMVKSGSVNVAVDFKFSAWSKEAWDYVNKGKATHTFNGDMMFGYRNLFQMPWTAFLADDNPYFMTGMLYLRAEVTIRPL</sequence>
<dbReference type="Pfam" id="PF07707">
    <property type="entry name" value="BACK"/>
    <property type="match status" value="1"/>
</dbReference>
<evidence type="ECO:0000259" key="4">
    <source>
        <dbReference type="Pfam" id="PF07707"/>
    </source>
</evidence>
<dbReference type="PANTHER" id="PTHR46336:SF3">
    <property type="entry name" value="BTB_POZ DOMAIN-CONTAINING PROTEIN POB1"/>
    <property type="match status" value="1"/>
</dbReference>
<gene>
    <name evidence="5" type="ORF">AMTR_s00116p00144040</name>
</gene>
<feature type="domain" description="BACK" evidence="4">
    <location>
        <begin position="2"/>
        <end position="68"/>
    </location>
</feature>
<dbReference type="FunFam" id="1.25.40.420:FF:000008">
    <property type="entry name" value="BTB/POZ domain-containing protein POB1"/>
    <property type="match status" value="1"/>
</dbReference>
<protein>
    <recommendedName>
        <fullName evidence="4">BACK domain-containing protein</fullName>
    </recommendedName>
</protein>
<dbReference type="PANTHER" id="PTHR46336">
    <property type="entry name" value="OS02G0260700 PROTEIN"/>
    <property type="match status" value="1"/>
</dbReference>
<dbReference type="SUPFAM" id="SSF49599">
    <property type="entry name" value="TRAF domain-like"/>
    <property type="match status" value="1"/>
</dbReference>
<evidence type="ECO:0000313" key="6">
    <source>
        <dbReference type="Proteomes" id="UP000017836"/>
    </source>
</evidence>
<evidence type="ECO:0000256" key="1">
    <source>
        <dbReference type="ARBA" id="ARBA00002668"/>
    </source>
</evidence>
<dbReference type="Gene3D" id="2.60.210.10">
    <property type="entry name" value="Apoptosis, Tumor Necrosis Factor Receptor Associated Protein 2, Chain A"/>
    <property type="match status" value="1"/>
</dbReference>
<dbReference type="eggNOG" id="ENOG502QT6M">
    <property type="taxonomic scope" value="Eukaryota"/>
</dbReference>
<dbReference type="Gene3D" id="1.25.40.420">
    <property type="match status" value="1"/>
</dbReference>
<dbReference type="EMBL" id="KI395851">
    <property type="protein sequence ID" value="ERM97807.1"/>
    <property type="molecule type" value="Genomic_DNA"/>
</dbReference>
<keyword evidence="3" id="KW-0833">Ubl conjugation pathway</keyword>
<comment type="function">
    <text evidence="1">May act as a substrate-specific adapter of an E3 ubiquitin-protein ligase complex (CUL3-RBX1-BTB) which mediates the ubiquitination and subsequent proteasomal degradation of target proteins.</text>
</comment>
<dbReference type="InterPro" id="IPR008974">
    <property type="entry name" value="TRAF-like"/>
</dbReference>
<dbReference type="Gramene" id="ERM97807">
    <property type="protein sequence ID" value="ERM97807"/>
    <property type="gene ID" value="AMTR_s00116p00144040"/>
</dbReference>
<dbReference type="InterPro" id="IPR011705">
    <property type="entry name" value="BACK"/>
</dbReference>
<accession>W1NQ01</accession>
<dbReference type="OMA" id="ELEPPQC"/>
<evidence type="ECO:0000256" key="3">
    <source>
        <dbReference type="ARBA" id="ARBA00022786"/>
    </source>
</evidence>
<comment type="pathway">
    <text evidence="2">Protein modification; protein ubiquitination.</text>
</comment>
<reference evidence="6" key="1">
    <citation type="journal article" date="2013" name="Science">
        <title>The Amborella genome and the evolution of flowering plants.</title>
        <authorList>
            <consortium name="Amborella Genome Project"/>
        </authorList>
    </citation>
    <scope>NUCLEOTIDE SEQUENCE [LARGE SCALE GENOMIC DNA]</scope>
</reference>
<name>W1NQ01_AMBTC</name>
<dbReference type="Proteomes" id="UP000017836">
    <property type="component" value="Unassembled WGS sequence"/>
</dbReference>
<organism evidence="5 6">
    <name type="scientific">Amborella trichopoda</name>
    <dbReference type="NCBI Taxonomy" id="13333"/>
    <lineage>
        <taxon>Eukaryota</taxon>
        <taxon>Viridiplantae</taxon>
        <taxon>Streptophyta</taxon>
        <taxon>Embryophyta</taxon>
        <taxon>Tracheophyta</taxon>
        <taxon>Spermatophyta</taxon>
        <taxon>Magnoliopsida</taxon>
        <taxon>Amborellales</taxon>
        <taxon>Amborellaceae</taxon>
        <taxon>Amborella</taxon>
    </lineage>
</organism>
<proteinExistence type="predicted"/>
<evidence type="ECO:0000313" key="5">
    <source>
        <dbReference type="EMBL" id="ERM97807.1"/>
    </source>
</evidence>
<dbReference type="AlphaFoldDB" id="W1NQ01"/>
<keyword evidence="6" id="KW-1185">Reference proteome</keyword>
<evidence type="ECO:0000256" key="2">
    <source>
        <dbReference type="ARBA" id="ARBA00004906"/>
    </source>
</evidence>
<dbReference type="STRING" id="13333.W1NQ01"/>
<dbReference type="InterPro" id="IPR045890">
    <property type="entry name" value="POB1-like"/>
</dbReference>